<dbReference type="SUPFAM" id="SSF51161">
    <property type="entry name" value="Trimeric LpxA-like enzymes"/>
    <property type="match status" value="1"/>
</dbReference>
<accession>A0ABY3SJU6</accession>
<gene>
    <name evidence="4" type="ORF">L0M14_03700</name>
</gene>
<dbReference type="NCBIfam" id="NF007797">
    <property type="entry name" value="PRK10502.1"/>
    <property type="match status" value="1"/>
</dbReference>
<sequence>MVKNKIRLDQYNQDWYSRGRSGVIVLLWWLVQGSIFRFSIHNMYAWRRFLLRLFGANIGKNVQIRSSARFTYPWKVTIGDHSWVGDHAEFYSLDFITIGKHCVISQHAYLCTGSHDIQDPQFGLITKPICVHDGVWIASDVFVYPGVTVGEMAVAAARSTIMKDIPTNEVHGGSPAKFLKHRFEMAESSSTQAQAV</sequence>
<evidence type="ECO:0000256" key="2">
    <source>
        <dbReference type="ARBA" id="ARBA00022679"/>
    </source>
</evidence>
<keyword evidence="3" id="KW-0812">Transmembrane</keyword>
<dbReference type="Gene3D" id="2.160.10.10">
    <property type="entry name" value="Hexapeptide repeat proteins"/>
    <property type="match status" value="1"/>
</dbReference>
<dbReference type="InterPro" id="IPR011004">
    <property type="entry name" value="Trimer_LpxA-like_sf"/>
</dbReference>
<dbReference type="Proteomes" id="UP001649230">
    <property type="component" value="Chromosome"/>
</dbReference>
<evidence type="ECO:0000256" key="1">
    <source>
        <dbReference type="ARBA" id="ARBA00007274"/>
    </source>
</evidence>
<keyword evidence="3" id="KW-1133">Transmembrane helix</keyword>
<dbReference type="CDD" id="cd05825">
    <property type="entry name" value="LbH_wcaF_like"/>
    <property type="match status" value="1"/>
</dbReference>
<keyword evidence="3" id="KW-0472">Membrane</keyword>
<comment type="similarity">
    <text evidence="1">Belongs to the transferase hexapeptide repeat family.</text>
</comment>
<keyword evidence="2" id="KW-0808">Transferase</keyword>
<evidence type="ECO:0000256" key="3">
    <source>
        <dbReference type="SAM" id="Phobius"/>
    </source>
</evidence>
<dbReference type="EMBL" id="CP090978">
    <property type="protein sequence ID" value="UJF34327.1"/>
    <property type="molecule type" value="Genomic_DNA"/>
</dbReference>
<proteinExistence type="inferred from homology"/>
<dbReference type="PANTHER" id="PTHR23416">
    <property type="entry name" value="SIALIC ACID SYNTHASE-RELATED"/>
    <property type="match status" value="1"/>
</dbReference>
<reference evidence="4 5" key="1">
    <citation type="journal article" date="2024" name="Int. J. Syst. Evol. Microbiol.">
        <title>Paenibacillus hexagrammi sp. nov., a novel bacterium isolated from the gut content of Hexagrammos agrammus.</title>
        <authorList>
            <person name="Jung H.K."/>
            <person name="Kim D.G."/>
            <person name="Zin H."/>
            <person name="Park J."/>
            <person name="Jung H."/>
            <person name="Kim Y.O."/>
            <person name="Kong H.J."/>
            <person name="Kim J.W."/>
            <person name="Kim Y.S."/>
        </authorList>
    </citation>
    <scope>NUCLEOTIDE SEQUENCE [LARGE SCALE GENOMIC DNA]</scope>
    <source>
        <strain evidence="4 5">YPD9-1</strain>
    </source>
</reference>
<protein>
    <submittedName>
        <fullName evidence="4">Colanic acid biosynthesis acetyltransferase</fullName>
    </submittedName>
</protein>
<evidence type="ECO:0000313" key="4">
    <source>
        <dbReference type="EMBL" id="UJF34327.1"/>
    </source>
</evidence>
<name>A0ABY3SJU6_9BACL</name>
<organism evidence="4 5">
    <name type="scientific">Paenibacillus hexagrammi</name>
    <dbReference type="NCBI Taxonomy" id="2908839"/>
    <lineage>
        <taxon>Bacteria</taxon>
        <taxon>Bacillati</taxon>
        <taxon>Bacillota</taxon>
        <taxon>Bacilli</taxon>
        <taxon>Bacillales</taxon>
        <taxon>Paenibacillaceae</taxon>
        <taxon>Paenibacillus</taxon>
    </lineage>
</organism>
<dbReference type="RefSeq" id="WP_235120901.1">
    <property type="nucleotide sequence ID" value="NZ_CP090978.1"/>
</dbReference>
<evidence type="ECO:0000313" key="5">
    <source>
        <dbReference type="Proteomes" id="UP001649230"/>
    </source>
</evidence>
<dbReference type="PANTHER" id="PTHR23416:SF23">
    <property type="entry name" value="ACETYLTRANSFERASE C18B11.09C-RELATED"/>
    <property type="match status" value="1"/>
</dbReference>
<feature type="transmembrane region" description="Helical" evidence="3">
    <location>
        <begin position="20"/>
        <end position="40"/>
    </location>
</feature>
<dbReference type="InterPro" id="IPR051159">
    <property type="entry name" value="Hexapeptide_acetyltransf"/>
</dbReference>
<keyword evidence="5" id="KW-1185">Reference proteome</keyword>